<dbReference type="EMBL" id="MN739745">
    <property type="protein sequence ID" value="QHT24431.1"/>
    <property type="molecule type" value="Genomic_DNA"/>
</dbReference>
<organism evidence="1">
    <name type="scientific">viral metagenome</name>
    <dbReference type="NCBI Taxonomy" id="1070528"/>
    <lineage>
        <taxon>unclassified sequences</taxon>
        <taxon>metagenomes</taxon>
        <taxon>organismal metagenomes</taxon>
    </lineage>
</organism>
<accession>A0A6C0E723</accession>
<reference evidence="1" key="1">
    <citation type="journal article" date="2020" name="Nature">
        <title>Giant virus diversity and host interactions through global metagenomics.</title>
        <authorList>
            <person name="Schulz F."/>
            <person name="Roux S."/>
            <person name="Paez-Espino D."/>
            <person name="Jungbluth S."/>
            <person name="Walsh D.A."/>
            <person name="Denef V.J."/>
            <person name="McMahon K.D."/>
            <person name="Konstantinidis K.T."/>
            <person name="Eloe-Fadrosh E.A."/>
            <person name="Kyrpides N.C."/>
            <person name="Woyke T."/>
        </authorList>
    </citation>
    <scope>NUCLEOTIDE SEQUENCE</scope>
    <source>
        <strain evidence="1">GVMAG-M-3300023179-150</strain>
    </source>
</reference>
<evidence type="ECO:0000313" key="1">
    <source>
        <dbReference type="EMBL" id="QHT24431.1"/>
    </source>
</evidence>
<sequence>MSGKKRIINTNPSQLEPFDVGKYFEIPQCTDFPVLATSKLSNYSTYVKYIINITGIRAAIDILAKNKENYMDLFKFLLQGFFEELDHDAKRCYEAKMHIKYDSNKKYENEKYPYKLIVCPELEIILAAVMMFPNRIQDLKNNLKNYVEINTIIDQNILNIIKKYRDHININYVFGSIDNSLLSIMLYHNAIYSLEYCLKNLDATPPDEIFQKELLEKLNATSVNPNMFNKAYIPILKELSEIYCKSKTLTSSNIYEQYKSFEETKIVSKKLLDLFETC</sequence>
<name>A0A6C0E723_9ZZZZ</name>
<protein>
    <submittedName>
        <fullName evidence="1">Uncharacterized protein</fullName>
    </submittedName>
</protein>
<proteinExistence type="predicted"/>
<dbReference type="AlphaFoldDB" id="A0A6C0E723"/>